<organism evidence="8 9">
    <name type="scientific">Rhypophila decipiens</name>
    <dbReference type="NCBI Taxonomy" id="261697"/>
    <lineage>
        <taxon>Eukaryota</taxon>
        <taxon>Fungi</taxon>
        <taxon>Dikarya</taxon>
        <taxon>Ascomycota</taxon>
        <taxon>Pezizomycotina</taxon>
        <taxon>Sordariomycetes</taxon>
        <taxon>Sordariomycetidae</taxon>
        <taxon>Sordariales</taxon>
        <taxon>Naviculisporaceae</taxon>
        <taxon>Rhypophila</taxon>
    </lineage>
</organism>
<feature type="region of interest" description="Disordered" evidence="7">
    <location>
        <begin position="278"/>
        <end position="302"/>
    </location>
</feature>
<comment type="similarity">
    <text evidence="2">Belongs to the PPase family.</text>
</comment>
<comment type="caution">
    <text evidence="8">The sequence shown here is derived from an EMBL/GenBank/DDBJ whole genome shotgun (WGS) entry which is preliminary data.</text>
</comment>
<proteinExistence type="inferred from homology"/>
<gene>
    <name evidence="8" type="ORF">QBC37DRAFT_472801</name>
</gene>
<evidence type="ECO:0000256" key="5">
    <source>
        <dbReference type="ARBA" id="ARBA00022801"/>
    </source>
</evidence>
<dbReference type="SUPFAM" id="SSF50324">
    <property type="entry name" value="Inorganic pyrophosphatase"/>
    <property type="match status" value="1"/>
</dbReference>
<evidence type="ECO:0000256" key="6">
    <source>
        <dbReference type="ARBA" id="ARBA00022842"/>
    </source>
</evidence>
<sequence>MAASSLDSHGLSQPSYSLRRINRPFTTEYRIYFEQQENTTKNDTDSPIVKNSVPISPFHDIPLYHDMEKGILNMVVEIPRWSQAKFEISRSKSLNPIIQDQLDGELRFVKNCFPYKGYIWNYGALPQTWEDPSHFMHDPAGSTGRTRGDNDPLDAIEISPKSIIPTGSVKTVKPLGILCLVDSGETDWKVVVIDVHNPLAEKLDDIDDVELHFPGLLDATRDWFRWYKVPDGNEPNEFAFGGRFLDANYANKIIKECSDAWERLVSGRAEKGDVSIENTTLKDTPGKLDPDEIDLPPGEDLSPAPIEPEVFDGWVFLDKDSSQLGYSRGSLLGQPASLCINLDVEK</sequence>
<dbReference type="PROSITE" id="PS00387">
    <property type="entry name" value="PPASE"/>
    <property type="match status" value="1"/>
</dbReference>
<evidence type="ECO:0000256" key="7">
    <source>
        <dbReference type="SAM" id="MobiDB-lite"/>
    </source>
</evidence>
<dbReference type="GO" id="GO:0005737">
    <property type="term" value="C:cytoplasm"/>
    <property type="evidence" value="ECO:0007669"/>
    <property type="project" value="InterPro"/>
</dbReference>
<dbReference type="EC" id="3.6.1.1" evidence="3"/>
<dbReference type="CDD" id="cd00412">
    <property type="entry name" value="pyrophosphatase"/>
    <property type="match status" value="1"/>
</dbReference>
<evidence type="ECO:0000313" key="8">
    <source>
        <dbReference type="EMBL" id="KAK4214201.1"/>
    </source>
</evidence>
<evidence type="ECO:0000256" key="2">
    <source>
        <dbReference type="ARBA" id="ARBA00006220"/>
    </source>
</evidence>
<dbReference type="EMBL" id="MU858097">
    <property type="protein sequence ID" value="KAK4214201.1"/>
    <property type="molecule type" value="Genomic_DNA"/>
</dbReference>
<dbReference type="GO" id="GO:0000287">
    <property type="term" value="F:magnesium ion binding"/>
    <property type="evidence" value="ECO:0007669"/>
    <property type="project" value="InterPro"/>
</dbReference>
<name>A0AAN6YA62_9PEZI</name>
<reference evidence="8" key="1">
    <citation type="journal article" date="2023" name="Mol. Phylogenet. Evol.">
        <title>Genome-scale phylogeny and comparative genomics of the fungal order Sordariales.</title>
        <authorList>
            <person name="Hensen N."/>
            <person name="Bonometti L."/>
            <person name="Westerberg I."/>
            <person name="Brannstrom I.O."/>
            <person name="Guillou S."/>
            <person name="Cros-Aarteil S."/>
            <person name="Calhoun S."/>
            <person name="Haridas S."/>
            <person name="Kuo A."/>
            <person name="Mondo S."/>
            <person name="Pangilinan J."/>
            <person name="Riley R."/>
            <person name="LaButti K."/>
            <person name="Andreopoulos B."/>
            <person name="Lipzen A."/>
            <person name="Chen C."/>
            <person name="Yan M."/>
            <person name="Daum C."/>
            <person name="Ng V."/>
            <person name="Clum A."/>
            <person name="Steindorff A."/>
            <person name="Ohm R.A."/>
            <person name="Martin F."/>
            <person name="Silar P."/>
            <person name="Natvig D.O."/>
            <person name="Lalanne C."/>
            <person name="Gautier V."/>
            <person name="Ament-Velasquez S.L."/>
            <person name="Kruys A."/>
            <person name="Hutchinson M.I."/>
            <person name="Powell A.J."/>
            <person name="Barry K."/>
            <person name="Miller A.N."/>
            <person name="Grigoriev I.V."/>
            <person name="Debuchy R."/>
            <person name="Gladieux P."/>
            <person name="Hiltunen Thoren M."/>
            <person name="Johannesson H."/>
        </authorList>
    </citation>
    <scope>NUCLEOTIDE SEQUENCE</scope>
    <source>
        <strain evidence="8">PSN293</strain>
    </source>
</reference>
<dbReference type="AlphaFoldDB" id="A0AAN6YA62"/>
<dbReference type="InterPro" id="IPR008162">
    <property type="entry name" value="Pyrophosphatase"/>
</dbReference>
<dbReference type="Proteomes" id="UP001301769">
    <property type="component" value="Unassembled WGS sequence"/>
</dbReference>
<evidence type="ECO:0000256" key="3">
    <source>
        <dbReference type="ARBA" id="ARBA00012146"/>
    </source>
</evidence>
<dbReference type="PANTHER" id="PTHR10286">
    <property type="entry name" value="INORGANIC PYROPHOSPHATASE"/>
    <property type="match status" value="1"/>
</dbReference>
<keyword evidence="5" id="KW-0378">Hydrolase</keyword>
<protein>
    <recommendedName>
        <fullName evidence="3">inorganic diphosphatase</fullName>
        <ecNumber evidence="3">3.6.1.1</ecNumber>
    </recommendedName>
</protein>
<evidence type="ECO:0000256" key="1">
    <source>
        <dbReference type="ARBA" id="ARBA00001946"/>
    </source>
</evidence>
<keyword evidence="4" id="KW-0479">Metal-binding</keyword>
<reference evidence="8" key="2">
    <citation type="submission" date="2023-05" db="EMBL/GenBank/DDBJ databases">
        <authorList>
            <consortium name="Lawrence Berkeley National Laboratory"/>
            <person name="Steindorff A."/>
            <person name="Hensen N."/>
            <person name="Bonometti L."/>
            <person name="Westerberg I."/>
            <person name="Brannstrom I.O."/>
            <person name="Guillou S."/>
            <person name="Cros-Aarteil S."/>
            <person name="Calhoun S."/>
            <person name="Haridas S."/>
            <person name="Kuo A."/>
            <person name="Mondo S."/>
            <person name="Pangilinan J."/>
            <person name="Riley R."/>
            <person name="Labutti K."/>
            <person name="Andreopoulos B."/>
            <person name="Lipzen A."/>
            <person name="Chen C."/>
            <person name="Yanf M."/>
            <person name="Daum C."/>
            <person name="Ng V."/>
            <person name="Clum A."/>
            <person name="Ohm R."/>
            <person name="Martin F."/>
            <person name="Silar P."/>
            <person name="Natvig D."/>
            <person name="Lalanne C."/>
            <person name="Gautier V."/>
            <person name="Ament-Velasquez S.L."/>
            <person name="Kruys A."/>
            <person name="Hutchinson M.I."/>
            <person name="Powell A.J."/>
            <person name="Barry K."/>
            <person name="Miller A.N."/>
            <person name="Grigoriev I.V."/>
            <person name="Debuchy R."/>
            <person name="Gladieux P."/>
            <person name="Thoren M.H."/>
            <person name="Johannesson H."/>
        </authorList>
    </citation>
    <scope>NUCLEOTIDE SEQUENCE</scope>
    <source>
        <strain evidence="8">PSN293</strain>
    </source>
</reference>
<dbReference type="Pfam" id="PF00719">
    <property type="entry name" value="Pyrophosphatase"/>
    <property type="match status" value="1"/>
</dbReference>
<evidence type="ECO:0000313" key="9">
    <source>
        <dbReference type="Proteomes" id="UP001301769"/>
    </source>
</evidence>
<comment type="cofactor">
    <cofactor evidence="1">
        <name>Mg(2+)</name>
        <dbReference type="ChEBI" id="CHEBI:18420"/>
    </cofactor>
</comment>
<keyword evidence="6" id="KW-0460">Magnesium</keyword>
<dbReference type="Gene3D" id="3.90.80.10">
    <property type="entry name" value="Inorganic pyrophosphatase"/>
    <property type="match status" value="1"/>
</dbReference>
<dbReference type="GO" id="GO:0006796">
    <property type="term" value="P:phosphate-containing compound metabolic process"/>
    <property type="evidence" value="ECO:0007669"/>
    <property type="project" value="InterPro"/>
</dbReference>
<dbReference type="InterPro" id="IPR036649">
    <property type="entry name" value="Pyrophosphatase_sf"/>
</dbReference>
<evidence type="ECO:0000256" key="4">
    <source>
        <dbReference type="ARBA" id="ARBA00022723"/>
    </source>
</evidence>
<keyword evidence="9" id="KW-1185">Reference proteome</keyword>
<accession>A0AAN6YA62</accession>
<dbReference type="GO" id="GO:0004427">
    <property type="term" value="F:inorganic diphosphate phosphatase activity"/>
    <property type="evidence" value="ECO:0007669"/>
    <property type="project" value="UniProtKB-EC"/>
</dbReference>